<dbReference type="STRING" id="1306406.J116_009095"/>
<reference evidence="2 3" key="1">
    <citation type="journal article" date="2013" name="Genome Announc.">
        <title>Genome Sequence of Streptomyces violaceusniger Strain SPC6, a Halotolerant Streptomycete That Exhibits Rapid Growth and Development.</title>
        <authorList>
            <person name="Chen X."/>
            <person name="Zhang B."/>
            <person name="Zhang W."/>
            <person name="Wu X."/>
            <person name="Zhang M."/>
            <person name="Chen T."/>
            <person name="Liu G."/>
            <person name="Dyson P."/>
        </authorList>
    </citation>
    <scope>NUCLEOTIDE SEQUENCE [LARGE SCALE GENOMIC DNA]</scope>
    <source>
        <strain evidence="2 3">SPC6</strain>
    </source>
</reference>
<name>A0A1D3DQK6_9ACTN</name>
<dbReference type="OrthoDB" id="4515152at2"/>
<proteinExistence type="predicted"/>
<comment type="caution">
    <text evidence="2">The sequence shown here is derived from an EMBL/GenBank/DDBJ whole genome shotgun (WGS) entry which is preliminary data.</text>
</comment>
<feature type="region of interest" description="Disordered" evidence="1">
    <location>
        <begin position="1"/>
        <end position="68"/>
    </location>
</feature>
<gene>
    <name evidence="2" type="ORF">J116_009095</name>
</gene>
<organism evidence="2 3">
    <name type="scientific">Streptomyces thermolilacinus SPC6</name>
    <dbReference type="NCBI Taxonomy" id="1306406"/>
    <lineage>
        <taxon>Bacteria</taxon>
        <taxon>Bacillati</taxon>
        <taxon>Actinomycetota</taxon>
        <taxon>Actinomycetes</taxon>
        <taxon>Kitasatosporales</taxon>
        <taxon>Streptomycetaceae</taxon>
        <taxon>Streptomyces</taxon>
    </lineage>
</organism>
<dbReference type="Proteomes" id="UP000095329">
    <property type="component" value="Unassembled WGS sequence"/>
</dbReference>
<dbReference type="EMBL" id="ASHX02000001">
    <property type="protein sequence ID" value="OEJ94604.1"/>
    <property type="molecule type" value="Genomic_DNA"/>
</dbReference>
<protein>
    <recommendedName>
        <fullName evidence="4">DUF3558 domain-containing protein</fullName>
    </recommendedName>
</protein>
<sequence length="286" mass="29762">MISEPELLDDAGEPLRPGTPHPDPHGPGRDGIPYGSGGGGLEGGGPYGTGGGAPYGSHPREGGAPAGGARWERYRRPWVWTLAGALGASVLWAGGLAAYRTGGPDLDGYRTAPSLCAEAPLSALVTALGKRGATTDAQAYTHPALDRSYCSVHLGEHPTAYEVSLRYELHRKTDPGPEFEALHREPYTSGEPAPEPVPGLGEKAYFSVSGGTYADLLVLDGPVVLALSVSTIAEYVDDTGPPPGQPTHAPLDGVKEFLVEDARELLKRLRSAPPPDHPATPSSGAR</sequence>
<keyword evidence="3" id="KW-1185">Reference proteome</keyword>
<evidence type="ECO:0000313" key="2">
    <source>
        <dbReference type="EMBL" id="OEJ94604.1"/>
    </source>
</evidence>
<dbReference type="eggNOG" id="ENOG5033MFY">
    <property type="taxonomic scope" value="Bacteria"/>
</dbReference>
<evidence type="ECO:0000313" key="3">
    <source>
        <dbReference type="Proteomes" id="UP000095329"/>
    </source>
</evidence>
<feature type="compositionally biased region" description="Gly residues" evidence="1">
    <location>
        <begin position="34"/>
        <end position="54"/>
    </location>
</feature>
<accession>A0A1D3DQK6</accession>
<dbReference type="AlphaFoldDB" id="A0A1D3DQK6"/>
<dbReference type="RefSeq" id="WP_023586777.1">
    <property type="nucleotide sequence ID" value="NZ_ASHX02000001.1"/>
</dbReference>
<feature type="compositionally biased region" description="Acidic residues" evidence="1">
    <location>
        <begin position="1"/>
        <end position="12"/>
    </location>
</feature>
<evidence type="ECO:0000256" key="1">
    <source>
        <dbReference type="SAM" id="MobiDB-lite"/>
    </source>
</evidence>
<feature type="region of interest" description="Disordered" evidence="1">
    <location>
        <begin position="266"/>
        <end position="286"/>
    </location>
</feature>
<evidence type="ECO:0008006" key="4">
    <source>
        <dbReference type="Google" id="ProtNLM"/>
    </source>
</evidence>